<dbReference type="CDD" id="cd03802">
    <property type="entry name" value="GT4_AviGT4-like"/>
    <property type="match status" value="1"/>
</dbReference>
<evidence type="ECO:0000259" key="1">
    <source>
        <dbReference type="Pfam" id="PF00534"/>
    </source>
</evidence>
<accession>A0A533Q7Z0</accession>
<dbReference type="AlphaFoldDB" id="A0A533Q7Z0"/>
<dbReference type="PANTHER" id="PTHR46390:SF1">
    <property type="entry name" value="MANNOSE-1-PHOSPHATE GUANYLYLTRANSFERASE"/>
    <property type="match status" value="1"/>
</dbReference>
<evidence type="ECO:0000313" key="4">
    <source>
        <dbReference type="EMBL" id="TLD40763.1"/>
    </source>
</evidence>
<dbReference type="SUPFAM" id="SSF51182">
    <property type="entry name" value="RmlC-like cupins"/>
    <property type="match status" value="1"/>
</dbReference>
<dbReference type="InterPro" id="IPR051161">
    <property type="entry name" value="Mannose-6P_isomerase_type2"/>
</dbReference>
<feature type="domain" description="Mannose-6-phosphate isomerase type II C-terminal" evidence="2">
    <location>
        <begin position="344"/>
        <end position="448"/>
    </location>
</feature>
<dbReference type="CDD" id="cd02213">
    <property type="entry name" value="cupin_PMI_typeII_C"/>
    <property type="match status" value="1"/>
</dbReference>
<dbReference type="Pfam" id="PF00534">
    <property type="entry name" value="Glycos_transf_1"/>
    <property type="match status" value="1"/>
</dbReference>
<keyword evidence="4" id="KW-0808">Transferase</keyword>
<gene>
    <name evidence="4" type="ORF">JETT_2954</name>
</gene>
<feature type="domain" description="Glycosyltransferase subfamily 4-like N-terminal" evidence="3">
    <location>
        <begin position="29"/>
        <end position="119"/>
    </location>
</feature>
<dbReference type="PANTHER" id="PTHR46390">
    <property type="entry name" value="MANNOSE-1-PHOSPHATE GUANYLYLTRANSFERASE"/>
    <property type="match status" value="1"/>
</dbReference>
<dbReference type="GO" id="GO:0009298">
    <property type="term" value="P:GDP-mannose biosynthetic process"/>
    <property type="evidence" value="ECO:0007669"/>
    <property type="project" value="TreeGrafter"/>
</dbReference>
<dbReference type="Pfam" id="PF13439">
    <property type="entry name" value="Glyco_transf_4"/>
    <property type="match status" value="1"/>
</dbReference>
<dbReference type="Pfam" id="PF01050">
    <property type="entry name" value="MannoseP_isomer"/>
    <property type="match status" value="1"/>
</dbReference>
<evidence type="ECO:0000259" key="2">
    <source>
        <dbReference type="Pfam" id="PF01050"/>
    </source>
</evidence>
<dbReference type="SUPFAM" id="SSF53756">
    <property type="entry name" value="UDP-Glycosyltransferase/glycogen phosphorylase"/>
    <property type="match status" value="1"/>
</dbReference>
<dbReference type="InterPro" id="IPR011051">
    <property type="entry name" value="RmlC_Cupin_sf"/>
</dbReference>
<dbReference type="GO" id="GO:0004475">
    <property type="term" value="F:mannose-1-phosphate guanylyltransferase (GTP) activity"/>
    <property type="evidence" value="ECO:0007669"/>
    <property type="project" value="TreeGrafter"/>
</dbReference>
<dbReference type="Gene3D" id="3.40.50.2000">
    <property type="entry name" value="Glycogen Phosphorylase B"/>
    <property type="match status" value="2"/>
</dbReference>
<proteinExistence type="predicted"/>
<dbReference type="InterPro" id="IPR014710">
    <property type="entry name" value="RmlC-like_jellyroll"/>
</dbReference>
<dbReference type="InterPro" id="IPR001538">
    <property type="entry name" value="Man6P_isomerase-2_C"/>
</dbReference>
<protein>
    <submittedName>
        <fullName evidence="4">Mannose-1-phosphate guanylyltransferase (GDP)</fullName>
    </submittedName>
</protein>
<dbReference type="Proteomes" id="UP000319783">
    <property type="component" value="Unassembled WGS sequence"/>
</dbReference>
<dbReference type="Gene3D" id="2.60.120.10">
    <property type="entry name" value="Jelly Rolls"/>
    <property type="match status" value="1"/>
</dbReference>
<feature type="domain" description="Glycosyl transferase family 1" evidence="1">
    <location>
        <begin position="162"/>
        <end position="294"/>
    </location>
</feature>
<comment type="caution">
    <text evidence="4">The sequence shown here is derived from an EMBL/GenBank/DDBJ whole genome shotgun (WGS) entry which is preliminary data.</text>
</comment>
<dbReference type="EMBL" id="SULG01000081">
    <property type="protein sequence ID" value="TLD40763.1"/>
    <property type="molecule type" value="Genomic_DNA"/>
</dbReference>
<organism evidence="4 5">
    <name type="scientific">Candidatus Jettenia ecosi</name>
    <dbReference type="NCBI Taxonomy" id="2494326"/>
    <lineage>
        <taxon>Bacteria</taxon>
        <taxon>Pseudomonadati</taxon>
        <taxon>Planctomycetota</taxon>
        <taxon>Candidatus Brocadiia</taxon>
        <taxon>Candidatus Brocadiales</taxon>
        <taxon>Candidatus Brocadiaceae</taxon>
        <taxon>Candidatus Jettenia</taxon>
    </lineage>
</organism>
<dbReference type="InterPro" id="IPR001296">
    <property type="entry name" value="Glyco_trans_1"/>
</dbReference>
<name>A0A533Q7Z0_9BACT</name>
<evidence type="ECO:0000259" key="3">
    <source>
        <dbReference type="Pfam" id="PF13439"/>
    </source>
</evidence>
<evidence type="ECO:0000313" key="5">
    <source>
        <dbReference type="Proteomes" id="UP000319783"/>
    </source>
</evidence>
<reference evidence="4 5" key="1">
    <citation type="submission" date="2019-04" db="EMBL/GenBank/DDBJ databases">
        <title>Genome of a novel bacterium Candidatus Jettenia ecosi reconstructed from metagenome of an anammox bioreactor.</title>
        <authorList>
            <person name="Mardanov A.V."/>
            <person name="Beletsky A.V."/>
            <person name="Ravin N.V."/>
            <person name="Botchkova E.A."/>
            <person name="Litti Y.V."/>
            <person name="Nozhevnikova A.N."/>
        </authorList>
    </citation>
    <scope>NUCLEOTIDE SEQUENCE [LARGE SCALE GENOMIC DNA]</scope>
    <source>
        <strain evidence="4">J2</strain>
    </source>
</reference>
<dbReference type="GO" id="GO:0016757">
    <property type="term" value="F:glycosyltransferase activity"/>
    <property type="evidence" value="ECO:0007669"/>
    <property type="project" value="InterPro"/>
</dbReference>
<keyword evidence="4" id="KW-0548">Nucleotidyltransferase</keyword>
<dbReference type="InterPro" id="IPR028098">
    <property type="entry name" value="Glyco_trans_4-like_N"/>
</dbReference>
<dbReference type="GO" id="GO:0005976">
    <property type="term" value="P:polysaccharide metabolic process"/>
    <property type="evidence" value="ECO:0007669"/>
    <property type="project" value="InterPro"/>
</dbReference>
<sequence length="453" mass="51376">MRIAILSPSSRFMQHHKSCNSGKNAISLLSEGLIKRGVDVTLFTSSDLETKERLESNCSIPYKEENHLNFIACVSSHMVNVLKKAGEFDLIHNYFNLVPLFYRRLINTPMVTTIHAPSSDILSLFKEDEGRSYYVSASIAGRNPCLEYISTIYDSIDLPSFTLKEQKENYLISFGNIHPNNGIEEAIEIARKSGMKLVLTGNVLDQTYFENVVLPQQGDHLIIHGGMIDQALKDKLLGGAYAFLHSIRFGDPFDLSIIEAMACGTPVIAFSGSAMHEIIKDCETGYIVESIEDALNRLKHISTINRTQCRRWVEDRFSQDRMVEDYLQVYKKILEMERPRAHHANPPWGKWEVLLDEPTYKVKRITVLPGNRLSYQKHFQREEYWNVVGGKASVTIDGKEILLKSGQAIDIPKGAAHRVANQEQSSLVFIEIQRGSYLGEDDIVRLEDDYGRS</sequence>